<dbReference type="Proteomes" id="UP001215712">
    <property type="component" value="Unassembled WGS sequence"/>
</dbReference>
<reference evidence="1" key="2">
    <citation type="submission" date="2023-01" db="EMBL/GenBank/DDBJ databases">
        <authorList>
            <person name="Petersen C."/>
        </authorList>
    </citation>
    <scope>NUCLEOTIDE SEQUENCE</scope>
    <source>
        <strain evidence="1">IBT 17514</strain>
    </source>
</reference>
<dbReference type="AlphaFoldDB" id="A0AAD6N0Z0"/>
<dbReference type="EMBL" id="JAQJAN010000001">
    <property type="protein sequence ID" value="KAJ5740773.1"/>
    <property type="molecule type" value="Genomic_DNA"/>
</dbReference>
<organism evidence="1 2">
    <name type="scientific">Penicillium malachiteum</name>
    <dbReference type="NCBI Taxonomy" id="1324776"/>
    <lineage>
        <taxon>Eukaryota</taxon>
        <taxon>Fungi</taxon>
        <taxon>Dikarya</taxon>
        <taxon>Ascomycota</taxon>
        <taxon>Pezizomycotina</taxon>
        <taxon>Eurotiomycetes</taxon>
        <taxon>Eurotiomycetidae</taxon>
        <taxon>Eurotiales</taxon>
        <taxon>Aspergillaceae</taxon>
        <taxon>Penicillium</taxon>
    </lineage>
</organism>
<gene>
    <name evidence="1" type="ORF">N7493_000645</name>
</gene>
<name>A0AAD6N0Z0_9EURO</name>
<reference evidence="1" key="1">
    <citation type="journal article" date="2023" name="IMA Fungus">
        <title>Comparative genomic study of the Penicillium genus elucidates a diverse pangenome and 15 lateral gene transfer events.</title>
        <authorList>
            <person name="Petersen C."/>
            <person name="Sorensen T."/>
            <person name="Nielsen M.R."/>
            <person name="Sondergaard T.E."/>
            <person name="Sorensen J.L."/>
            <person name="Fitzpatrick D.A."/>
            <person name="Frisvad J.C."/>
            <person name="Nielsen K.L."/>
        </authorList>
    </citation>
    <scope>NUCLEOTIDE SEQUENCE</scope>
    <source>
        <strain evidence="1">IBT 17514</strain>
    </source>
</reference>
<keyword evidence="2" id="KW-1185">Reference proteome</keyword>
<proteinExistence type="predicted"/>
<protein>
    <submittedName>
        <fullName evidence="1">Uncharacterized protein</fullName>
    </submittedName>
</protein>
<evidence type="ECO:0000313" key="2">
    <source>
        <dbReference type="Proteomes" id="UP001215712"/>
    </source>
</evidence>
<accession>A0AAD6N0Z0</accession>
<comment type="caution">
    <text evidence="1">The sequence shown here is derived from an EMBL/GenBank/DDBJ whole genome shotgun (WGS) entry which is preliminary data.</text>
</comment>
<sequence>MPDMTPFDPEKTEEFFKDEVILDDNCNTYIWHARRLGGFLDSYFDQCAYFIEDNLAHDLPPCNFYQEYVQMFISRLLSIGEILLIIEAIIARLRTRSLREYIDAPVLVYSFMGLRHARVLEANFDGQSLLIHASKRYDLTKKDLETVKLLTQYWFGGVFGQTKWNE</sequence>
<evidence type="ECO:0000313" key="1">
    <source>
        <dbReference type="EMBL" id="KAJ5740773.1"/>
    </source>
</evidence>